<comment type="caution">
    <text evidence="1">The sequence shown here is derived from an EMBL/GenBank/DDBJ whole genome shotgun (WGS) entry which is preliminary data.</text>
</comment>
<protein>
    <submittedName>
        <fullName evidence="1">Uncharacterized protein</fullName>
    </submittedName>
</protein>
<dbReference type="AlphaFoldDB" id="A0A0G0A413"/>
<dbReference type="Proteomes" id="UP000034045">
    <property type="component" value="Unassembled WGS sequence"/>
</dbReference>
<sequence length="38" mass="4087">MILKNKTAIVTGASDGLEKEVAVDVYPLVLNPHGTTYK</sequence>
<reference evidence="1 2" key="1">
    <citation type="journal article" date="2015" name="Nature">
        <title>rRNA introns, odd ribosomes, and small enigmatic genomes across a large radiation of phyla.</title>
        <authorList>
            <person name="Brown C.T."/>
            <person name="Hug L.A."/>
            <person name="Thomas B.C."/>
            <person name="Sharon I."/>
            <person name="Castelle C.J."/>
            <person name="Singh A."/>
            <person name="Wilkins M.J."/>
            <person name="Williams K.H."/>
            <person name="Banfield J.F."/>
        </authorList>
    </citation>
    <scope>NUCLEOTIDE SEQUENCE [LARGE SCALE GENOMIC DNA]</scope>
</reference>
<name>A0A0G0A413_9BACT</name>
<organism evidence="1 2">
    <name type="scientific">Candidatus Roizmanbacteria bacterium GW2011_GWA2_33_33</name>
    <dbReference type="NCBI Taxonomy" id="1618476"/>
    <lineage>
        <taxon>Bacteria</taxon>
        <taxon>Candidatus Roizmaniibacteriota</taxon>
    </lineage>
</organism>
<evidence type="ECO:0000313" key="2">
    <source>
        <dbReference type="Proteomes" id="UP000034045"/>
    </source>
</evidence>
<proteinExistence type="predicted"/>
<dbReference type="EMBL" id="LBPD01000016">
    <property type="protein sequence ID" value="KKP51358.1"/>
    <property type="molecule type" value="Genomic_DNA"/>
</dbReference>
<evidence type="ECO:0000313" key="1">
    <source>
        <dbReference type="EMBL" id="KKP51358.1"/>
    </source>
</evidence>
<accession>A0A0G0A413</accession>
<gene>
    <name evidence="1" type="ORF">UR42_C0016G0005</name>
</gene>